<accession>A0A9X2HS58</accession>
<keyword evidence="3" id="KW-0238">DNA-binding</keyword>
<feature type="domain" description="HTH lysR-type" evidence="5">
    <location>
        <begin position="1"/>
        <end position="58"/>
    </location>
</feature>
<organism evidence="6 7">
    <name type="scientific">Sphingomonas tagetis</name>
    <dbReference type="NCBI Taxonomy" id="2949092"/>
    <lineage>
        <taxon>Bacteria</taxon>
        <taxon>Pseudomonadati</taxon>
        <taxon>Pseudomonadota</taxon>
        <taxon>Alphaproteobacteria</taxon>
        <taxon>Sphingomonadales</taxon>
        <taxon>Sphingomonadaceae</taxon>
        <taxon>Sphingomonas</taxon>
    </lineage>
</organism>
<dbReference type="Gene3D" id="3.40.190.10">
    <property type="entry name" value="Periplasmic binding protein-like II"/>
    <property type="match status" value="2"/>
</dbReference>
<dbReference type="InterPro" id="IPR000847">
    <property type="entry name" value="LysR_HTH_N"/>
</dbReference>
<gene>
    <name evidence="6" type="ORF">M9978_19450</name>
</gene>
<dbReference type="EMBL" id="JAMLDX010000020">
    <property type="protein sequence ID" value="MCP3732604.1"/>
    <property type="molecule type" value="Genomic_DNA"/>
</dbReference>
<dbReference type="PANTHER" id="PTHR30126">
    <property type="entry name" value="HTH-TYPE TRANSCRIPTIONAL REGULATOR"/>
    <property type="match status" value="1"/>
</dbReference>
<dbReference type="InterPro" id="IPR036390">
    <property type="entry name" value="WH_DNA-bd_sf"/>
</dbReference>
<dbReference type="Gene3D" id="1.10.10.10">
    <property type="entry name" value="Winged helix-like DNA-binding domain superfamily/Winged helix DNA-binding domain"/>
    <property type="match status" value="1"/>
</dbReference>
<keyword evidence="4" id="KW-0804">Transcription</keyword>
<dbReference type="Proteomes" id="UP001139451">
    <property type="component" value="Unassembled WGS sequence"/>
</dbReference>
<dbReference type="GO" id="GO:0000976">
    <property type="term" value="F:transcription cis-regulatory region binding"/>
    <property type="evidence" value="ECO:0007669"/>
    <property type="project" value="TreeGrafter"/>
</dbReference>
<dbReference type="AlphaFoldDB" id="A0A9X2HS58"/>
<reference evidence="6" key="1">
    <citation type="submission" date="2022-05" db="EMBL/GenBank/DDBJ databases">
        <title>Sphingomonas sp. strain MG17 Genome sequencing and assembly.</title>
        <authorList>
            <person name="Kim I."/>
        </authorList>
    </citation>
    <scope>NUCLEOTIDE SEQUENCE</scope>
    <source>
        <strain evidence="6">MG17</strain>
    </source>
</reference>
<protein>
    <submittedName>
        <fullName evidence="6">LysR family transcriptional regulator</fullName>
    </submittedName>
</protein>
<dbReference type="PRINTS" id="PR00039">
    <property type="entry name" value="HTHLYSR"/>
</dbReference>
<comment type="similarity">
    <text evidence="1">Belongs to the LysR transcriptional regulatory family.</text>
</comment>
<keyword evidence="7" id="KW-1185">Reference proteome</keyword>
<dbReference type="InterPro" id="IPR036388">
    <property type="entry name" value="WH-like_DNA-bd_sf"/>
</dbReference>
<dbReference type="RefSeq" id="WP_254296183.1">
    <property type="nucleotide sequence ID" value="NZ_JAMLDX010000020.1"/>
</dbReference>
<comment type="caution">
    <text evidence="6">The sequence shown here is derived from an EMBL/GenBank/DDBJ whole genome shotgun (WGS) entry which is preliminary data.</text>
</comment>
<dbReference type="SUPFAM" id="SSF46785">
    <property type="entry name" value="Winged helix' DNA-binding domain"/>
    <property type="match status" value="1"/>
</dbReference>
<dbReference type="GO" id="GO:0003700">
    <property type="term" value="F:DNA-binding transcription factor activity"/>
    <property type="evidence" value="ECO:0007669"/>
    <property type="project" value="InterPro"/>
</dbReference>
<keyword evidence="2" id="KW-0805">Transcription regulation</keyword>
<evidence type="ECO:0000259" key="5">
    <source>
        <dbReference type="PROSITE" id="PS50931"/>
    </source>
</evidence>
<dbReference type="PROSITE" id="PS50931">
    <property type="entry name" value="HTH_LYSR"/>
    <property type="match status" value="1"/>
</dbReference>
<evidence type="ECO:0000256" key="4">
    <source>
        <dbReference type="ARBA" id="ARBA00023163"/>
    </source>
</evidence>
<dbReference type="FunFam" id="1.10.10.10:FF:000001">
    <property type="entry name" value="LysR family transcriptional regulator"/>
    <property type="match status" value="1"/>
</dbReference>
<evidence type="ECO:0000256" key="1">
    <source>
        <dbReference type="ARBA" id="ARBA00009437"/>
    </source>
</evidence>
<sequence length="302" mass="32443">MDIRRLNYFACIIEEGSITAAAQRVHVSQPALTKAMRTLEEELGVVLFERTIAGIFPTTFGQALYGRARAIIAEMQSAEQEIAALRGLAGERLRLGALPTLISDIVPAAVNDVSRRFPGLHVSVQEGHTQGLFRAMRRRELDLCLVYAGNLAADHGFGAQSIFLDRLVTVGSAAHPLAQLANPTVADVAEYPWCAATAGNWPVIERLLRSVGLDPPAPQVDPGGSIQFIKQFVGQSRHLAMLPARTIASEIDRGELTIIAVPGLSLEREIVALFSSGELSRGARAMLAALARYGKISADTGQ</sequence>
<dbReference type="PANTHER" id="PTHR30126:SF97">
    <property type="entry name" value="HTH-TYPE TRANSCRIPTIONAL REGULATOR ABGR"/>
    <property type="match status" value="1"/>
</dbReference>
<name>A0A9X2HS58_9SPHN</name>
<evidence type="ECO:0000256" key="3">
    <source>
        <dbReference type="ARBA" id="ARBA00023125"/>
    </source>
</evidence>
<dbReference type="SUPFAM" id="SSF53850">
    <property type="entry name" value="Periplasmic binding protein-like II"/>
    <property type="match status" value="1"/>
</dbReference>
<evidence type="ECO:0000313" key="7">
    <source>
        <dbReference type="Proteomes" id="UP001139451"/>
    </source>
</evidence>
<evidence type="ECO:0000313" key="6">
    <source>
        <dbReference type="EMBL" id="MCP3732604.1"/>
    </source>
</evidence>
<dbReference type="Pfam" id="PF00126">
    <property type="entry name" value="HTH_1"/>
    <property type="match status" value="1"/>
</dbReference>
<dbReference type="InterPro" id="IPR005119">
    <property type="entry name" value="LysR_subst-bd"/>
</dbReference>
<evidence type="ECO:0000256" key="2">
    <source>
        <dbReference type="ARBA" id="ARBA00023015"/>
    </source>
</evidence>
<dbReference type="Pfam" id="PF03466">
    <property type="entry name" value="LysR_substrate"/>
    <property type="match status" value="1"/>
</dbReference>
<proteinExistence type="inferred from homology"/>